<evidence type="ECO:0000313" key="2">
    <source>
        <dbReference type="Proteomes" id="UP000274920"/>
    </source>
</evidence>
<reference evidence="1" key="1">
    <citation type="submission" date="2018-10" db="EMBL/GenBank/DDBJ databases">
        <title>Schaedlerella arabinophila gen. nov. sp. nov., isolated from the mouse intestinal tract and comparative analysis with the genome of the closely related altered Schaedler flora strain ASF502.</title>
        <authorList>
            <person name="Miyake S."/>
            <person name="Soh M."/>
            <person name="Seedorf H."/>
        </authorList>
    </citation>
    <scope>NUCLEOTIDE SEQUENCE [LARGE SCALE GENOMIC DNA]</scope>
    <source>
        <strain evidence="1">DSM 106076</strain>
    </source>
</reference>
<sequence>MKKQLNEAQKLASDVERLLAESRNLVACYTRSHAESGYESLTDMVLEASKTGEKLTEKLRRLSLEVVLDDMKYEQYQSELVRIHGIEVAFSDGILEVTAPVLVPHRKESYTDYLYKPLHTAFWQWCRKRKEENKEVPEFQKCTVCFLHLYDRELPLGRVRDHDNMEEKHVLDVVSNFFLVSDGGLHADTYHLTRMAERDATKIYVMDAEKFPLWVRAFG</sequence>
<keyword evidence="2" id="KW-1185">Reference proteome</keyword>
<proteinExistence type="predicted"/>
<dbReference type="Pfam" id="PF19595">
    <property type="entry name" value="DUF6100"/>
    <property type="match status" value="1"/>
</dbReference>
<name>A0A426DGZ6_9FIRM</name>
<gene>
    <name evidence="1" type="ORF">EBB54_12670</name>
</gene>
<evidence type="ECO:0000313" key="1">
    <source>
        <dbReference type="EMBL" id="RRK32127.1"/>
    </source>
</evidence>
<dbReference type="EMBL" id="RHJS01000002">
    <property type="protein sequence ID" value="RRK32127.1"/>
    <property type="molecule type" value="Genomic_DNA"/>
</dbReference>
<dbReference type="RefSeq" id="WP_125127651.1">
    <property type="nucleotide sequence ID" value="NZ_RHJS01000002.1"/>
</dbReference>
<dbReference type="AlphaFoldDB" id="A0A426DGZ6"/>
<dbReference type="InterPro" id="IPR046082">
    <property type="entry name" value="DUF6100"/>
</dbReference>
<dbReference type="Proteomes" id="UP000274920">
    <property type="component" value="Unassembled WGS sequence"/>
</dbReference>
<protein>
    <submittedName>
        <fullName evidence="1">Uncharacterized protein</fullName>
    </submittedName>
</protein>
<accession>A0A426DGZ6</accession>
<comment type="caution">
    <text evidence="1">The sequence shown here is derived from an EMBL/GenBank/DDBJ whole genome shotgun (WGS) entry which is preliminary data.</text>
</comment>
<organism evidence="1 2">
    <name type="scientific">Schaedlerella arabinosiphila</name>
    <dbReference type="NCBI Taxonomy" id="2044587"/>
    <lineage>
        <taxon>Bacteria</taxon>
        <taxon>Bacillati</taxon>
        <taxon>Bacillota</taxon>
        <taxon>Clostridia</taxon>
        <taxon>Lachnospirales</taxon>
        <taxon>Lachnospiraceae</taxon>
        <taxon>Schaedlerella</taxon>
    </lineage>
</organism>